<feature type="region of interest" description="Disordered" evidence="1">
    <location>
        <begin position="345"/>
        <end position="381"/>
    </location>
</feature>
<dbReference type="SMART" id="SM00327">
    <property type="entry name" value="VWA"/>
    <property type="match status" value="1"/>
</dbReference>
<organism evidence="5 6">
    <name type="scientific">Nocardioides abyssi</name>
    <dbReference type="NCBI Taxonomy" id="3058370"/>
    <lineage>
        <taxon>Bacteria</taxon>
        <taxon>Bacillati</taxon>
        <taxon>Actinomycetota</taxon>
        <taxon>Actinomycetes</taxon>
        <taxon>Propionibacteriales</taxon>
        <taxon>Nocardioidaceae</taxon>
        <taxon>Nocardioides</taxon>
    </lineage>
</organism>
<name>A0ABT8ET89_9ACTN</name>
<feature type="domain" description="VWFA" evidence="4">
    <location>
        <begin position="51"/>
        <end position="228"/>
    </location>
</feature>
<gene>
    <name evidence="5" type="ORF">QWY29_07790</name>
</gene>
<evidence type="ECO:0000256" key="2">
    <source>
        <dbReference type="SAM" id="Phobius"/>
    </source>
</evidence>
<evidence type="ECO:0000313" key="5">
    <source>
        <dbReference type="EMBL" id="MDN4161253.1"/>
    </source>
</evidence>
<evidence type="ECO:0000256" key="1">
    <source>
        <dbReference type="SAM" id="MobiDB-lite"/>
    </source>
</evidence>
<dbReference type="InterPro" id="IPR051266">
    <property type="entry name" value="CLCR"/>
</dbReference>
<dbReference type="PROSITE" id="PS50234">
    <property type="entry name" value="VWFA"/>
    <property type="match status" value="1"/>
</dbReference>
<feature type="region of interest" description="Disordered" evidence="1">
    <location>
        <begin position="420"/>
        <end position="446"/>
    </location>
</feature>
<feature type="region of interest" description="Disordered" evidence="1">
    <location>
        <begin position="602"/>
        <end position="645"/>
    </location>
</feature>
<dbReference type="Gene3D" id="3.40.50.410">
    <property type="entry name" value="von Willebrand factor, type A domain"/>
    <property type="match status" value="1"/>
</dbReference>
<dbReference type="PANTHER" id="PTHR10579">
    <property type="entry name" value="CALCIUM-ACTIVATED CHLORIDE CHANNEL REGULATOR"/>
    <property type="match status" value="1"/>
</dbReference>
<keyword evidence="2" id="KW-1133">Transmembrane helix</keyword>
<sequence length="676" mass="70148">MGTTIRSLPALLALVALLLAPAPATTAAPAPAAAGAAAPAAAADDEEDLGQLLLMLDASGSMKEPDPSGTTKMVAAKRALTSVVDTLPEDATVGLRVYGDRSDSCRDSRLVAPLTTLDRPALRSAIERTRPTGETPIAYSLKQAVEDLGPEGRRTIVLVSDGEETCAPDPCKAVRALVGSGVDLRIDTVGFGVGAPARSQLQCIADAGGGTYYDAADAEALTASLAKLSQRATRPFTVTGEPVEATELPEEAPVLEPGQYTDRFATGSPVRYYRLARQPGSTVRLSMTSRPLATAGSFDVEDVDVTVTTESGESCQTGTATRFDPVGLGQVLVLTVQVPGATPEALEAARASASAEASPPPTDATPEETPTSTEKPVEPADACATAEELLVGVTRTQGGARPVPFEVVYLEEPVVTDRADLPPQLTGVPPEPTPVPAEGKGTRVVGGGGFSDALELEDGTYRETLLPGEQIFYRLPVDWGQVATVTLDVPAPGQALALSPTTYINVQADLFTPDRVRVGNYAAIPAISDYNRATQTTRTIPEVRYRNREAEPTNDPGWTYAELRASALAGDHYLALSREQAEPGTPEAQPLDIRFRVAVTGEPTGAPSYDGADPTAEESPAAEDTSAPDSSAADGSDGSDADADDGSGSALPWILGGVGLVVVLAVAAFALVRRRT</sequence>
<accession>A0ABT8ET89</accession>
<dbReference type="PANTHER" id="PTHR10579:SF43">
    <property type="entry name" value="ZINC FINGER (C3HC4-TYPE RING FINGER) FAMILY PROTEIN"/>
    <property type="match status" value="1"/>
</dbReference>
<evidence type="ECO:0000259" key="4">
    <source>
        <dbReference type="PROSITE" id="PS50234"/>
    </source>
</evidence>
<evidence type="ECO:0000313" key="6">
    <source>
        <dbReference type="Proteomes" id="UP001168537"/>
    </source>
</evidence>
<feature type="chain" id="PRO_5046155891" evidence="3">
    <location>
        <begin position="28"/>
        <end position="676"/>
    </location>
</feature>
<reference evidence="5" key="1">
    <citation type="submission" date="2023-06" db="EMBL/GenBank/DDBJ databases">
        <title>Draft genome sequence of Nocardioides sp. SOB72.</title>
        <authorList>
            <person name="Zhang G."/>
        </authorList>
    </citation>
    <scope>NUCLEOTIDE SEQUENCE</scope>
    <source>
        <strain evidence="5">SOB72</strain>
    </source>
</reference>
<dbReference type="Pfam" id="PF13519">
    <property type="entry name" value="VWA_2"/>
    <property type="match status" value="1"/>
</dbReference>
<dbReference type="RefSeq" id="WP_300960147.1">
    <property type="nucleotide sequence ID" value="NZ_JAUHJR010000002.1"/>
</dbReference>
<feature type="transmembrane region" description="Helical" evidence="2">
    <location>
        <begin position="650"/>
        <end position="672"/>
    </location>
</feature>
<dbReference type="EMBL" id="JAUHJR010000002">
    <property type="protein sequence ID" value="MDN4161253.1"/>
    <property type="molecule type" value="Genomic_DNA"/>
</dbReference>
<proteinExistence type="predicted"/>
<feature type="compositionally biased region" description="Low complexity" evidence="1">
    <location>
        <begin position="622"/>
        <end position="636"/>
    </location>
</feature>
<keyword evidence="2" id="KW-0472">Membrane</keyword>
<dbReference type="InterPro" id="IPR002035">
    <property type="entry name" value="VWF_A"/>
</dbReference>
<keyword evidence="3" id="KW-0732">Signal</keyword>
<comment type="caution">
    <text evidence="5">The sequence shown here is derived from an EMBL/GenBank/DDBJ whole genome shotgun (WGS) entry which is preliminary data.</text>
</comment>
<dbReference type="InterPro" id="IPR036465">
    <property type="entry name" value="vWFA_dom_sf"/>
</dbReference>
<dbReference type="Proteomes" id="UP001168537">
    <property type="component" value="Unassembled WGS sequence"/>
</dbReference>
<protein>
    <submittedName>
        <fullName evidence="5">VWA domain-containing protein</fullName>
    </submittedName>
</protein>
<evidence type="ECO:0000256" key="3">
    <source>
        <dbReference type="SAM" id="SignalP"/>
    </source>
</evidence>
<keyword evidence="2" id="KW-0812">Transmembrane</keyword>
<dbReference type="SUPFAM" id="SSF53300">
    <property type="entry name" value="vWA-like"/>
    <property type="match status" value="1"/>
</dbReference>
<feature type="compositionally biased region" description="Low complexity" evidence="1">
    <location>
        <begin position="345"/>
        <end position="357"/>
    </location>
</feature>
<keyword evidence="6" id="KW-1185">Reference proteome</keyword>
<feature type="signal peptide" evidence="3">
    <location>
        <begin position="1"/>
        <end position="27"/>
    </location>
</feature>